<evidence type="ECO:0000256" key="6">
    <source>
        <dbReference type="PROSITE-ProRule" id="PRU00169"/>
    </source>
</evidence>
<feature type="domain" description="OmpR/PhoB-type" evidence="9">
    <location>
        <begin position="122"/>
        <end position="222"/>
    </location>
</feature>
<feature type="modified residue" description="4-aspartylphosphate" evidence="6">
    <location>
        <position position="52"/>
    </location>
</feature>
<organism evidence="10 11">
    <name type="scientific">Planococcus massiliensis</name>
    <dbReference type="NCBI Taxonomy" id="1499687"/>
    <lineage>
        <taxon>Bacteria</taxon>
        <taxon>Bacillati</taxon>
        <taxon>Bacillota</taxon>
        <taxon>Bacilli</taxon>
        <taxon>Bacillales</taxon>
        <taxon>Caryophanaceae</taxon>
        <taxon>Planococcus</taxon>
    </lineage>
</organism>
<dbReference type="AlphaFoldDB" id="A0A098ELU2"/>
<evidence type="ECO:0000259" key="8">
    <source>
        <dbReference type="PROSITE" id="PS50110"/>
    </source>
</evidence>
<dbReference type="SUPFAM" id="SSF46894">
    <property type="entry name" value="C-terminal effector domain of the bipartite response regulators"/>
    <property type="match status" value="1"/>
</dbReference>
<evidence type="ECO:0000313" key="11">
    <source>
        <dbReference type="Proteomes" id="UP000043699"/>
    </source>
</evidence>
<dbReference type="EMBL" id="CCXS01000001">
    <property type="protein sequence ID" value="CEG22782.1"/>
    <property type="molecule type" value="Genomic_DNA"/>
</dbReference>
<dbReference type="STRING" id="1499687.BN1080_01717"/>
<dbReference type="Pfam" id="PF00486">
    <property type="entry name" value="Trans_reg_C"/>
    <property type="match status" value="1"/>
</dbReference>
<dbReference type="PROSITE" id="PS51755">
    <property type="entry name" value="OMPR_PHOB"/>
    <property type="match status" value="1"/>
</dbReference>
<dbReference type="SMART" id="SM00862">
    <property type="entry name" value="Trans_reg_C"/>
    <property type="match status" value="1"/>
</dbReference>
<accession>A0A098ELU2</accession>
<dbReference type="RefSeq" id="WP_052651608.1">
    <property type="nucleotide sequence ID" value="NZ_CCXS01000001.1"/>
</dbReference>
<dbReference type="InterPro" id="IPR011006">
    <property type="entry name" value="CheY-like_superfamily"/>
</dbReference>
<keyword evidence="1 6" id="KW-0597">Phosphoprotein</keyword>
<dbReference type="Gene3D" id="1.10.10.10">
    <property type="entry name" value="Winged helix-like DNA-binding domain superfamily/Winged helix DNA-binding domain"/>
    <property type="match status" value="1"/>
</dbReference>
<evidence type="ECO:0000259" key="9">
    <source>
        <dbReference type="PROSITE" id="PS51755"/>
    </source>
</evidence>
<dbReference type="CDD" id="cd17574">
    <property type="entry name" value="REC_OmpR"/>
    <property type="match status" value="1"/>
</dbReference>
<feature type="DNA-binding region" description="OmpR/PhoB-type" evidence="7">
    <location>
        <begin position="122"/>
        <end position="222"/>
    </location>
</feature>
<feature type="domain" description="Response regulatory" evidence="8">
    <location>
        <begin position="3"/>
        <end position="116"/>
    </location>
</feature>
<dbReference type="GO" id="GO:0000156">
    <property type="term" value="F:phosphorelay response regulator activity"/>
    <property type="evidence" value="ECO:0007669"/>
    <property type="project" value="TreeGrafter"/>
</dbReference>
<evidence type="ECO:0000256" key="2">
    <source>
        <dbReference type="ARBA" id="ARBA00023012"/>
    </source>
</evidence>
<dbReference type="Pfam" id="PF00072">
    <property type="entry name" value="Response_reg"/>
    <property type="match status" value="1"/>
</dbReference>
<dbReference type="FunFam" id="3.40.50.2300:FF:000001">
    <property type="entry name" value="DNA-binding response regulator PhoB"/>
    <property type="match status" value="1"/>
</dbReference>
<evidence type="ECO:0000256" key="7">
    <source>
        <dbReference type="PROSITE-ProRule" id="PRU01091"/>
    </source>
</evidence>
<dbReference type="GO" id="GO:0000976">
    <property type="term" value="F:transcription cis-regulatory region binding"/>
    <property type="evidence" value="ECO:0007669"/>
    <property type="project" value="TreeGrafter"/>
</dbReference>
<dbReference type="GO" id="GO:0006355">
    <property type="term" value="P:regulation of DNA-templated transcription"/>
    <property type="evidence" value="ECO:0007669"/>
    <property type="project" value="InterPro"/>
</dbReference>
<dbReference type="Gene3D" id="6.10.250.690">
    <property type="match status" value="1"/>
</dbReference>
<dbReference type="PROSITE" id="PS50110">
    <property type="entry name" value="RESPONSE_REGULATORY"/>
    <property type="match status" value="1"/>
</dbReference>
<dbReference type="InterPro" id="IPR036388">
    <property type="entry name" value="WH-like_DNA-bd_sf"/>
</dbReference>
<gene>
    <name evidence="10" type="primary">srrA_3</name>
    <name evidence="10" type="ORF">BN1080_01717</name>
</gene>
<evidence type="ECO:0000256" key="3">
    <source>
        <dbReference type="ARBA" id="ARBA00023015"/>
    </source>
</evidence>
<dbReference type="InterPro" id="IPR001867">
    <property type="entry name" value="OmpR/PhoB-type_DNA-bd"/>
</dbReference>
<dbReference type="GO" id="GO:0032993">
    <property type="term" value="C:protein-DNA complex"/>
    <property type="evidence" value="ECO:0007669"/>
    <property type="project" value="TreeGrafter"/>
</dbReference>
<dbReference type="InterPro" id="IPR039420">
    <property type="entry name" value="WalR-like"/>
</dbReference>
<keyword evidence="5" id="KW-0804">Transcription</keyword>
<evidence type="ECO:0000256" key="5">
    <source>
        <dbReference type="ARBA" id="ARBA00023163"/>
    </source>
</evidence>
<keyword evidence="2" id="KW-0902">Two-component regulatory system</keyword>
<dbReference type="Gene3D" id="3.40.50.2300">
    <property type="match status" value="1"/>
</dbReference>
<evidence type="ECO:0000313" key="10">
    <source>
        <dbReference type="EMBL" id="CEG22782.1"/>
    </source>
</evidence>
<evidence type="ECO:0000256" key="4">
    <source>
        <dbReference type="ARBA" id="ARBA00023125"/>
    </source>
</evidence>
<dbReference type="CDD" id="cd00383">
    <property type="entry name" value="trans_reg_C"/>
    <property type="match status" value="1"/>
</dbReference>
<keyword evidence="11" id="KW-1185">Reference proteome</keyword>
<keyword evidence="4 7" id="KW-0238">DNA-binding</keyword>
<dbReference type="InterPro" id="IPR001789">
    <property type="entry name" value="Sig_transdc_resp-reg_receiver"/>
</dbReference>
<dbReference type="PANTHER" id="PTHR48111:SF73">
    <property type="entry name" value="ALKALINE PHOSPHATASE SYNTHESIS TRANSCRIPTIONAL REGULATORY PROTEIN PHOP"/>
    <property type="match status" value="1"/>
</dbReference>
<proteinExistence type="predicted"/>
<keyword evidence="3" id="KW-0805">Transcription regulation</keyword>
<protein>
    <submittedName>
        <fullName evidence="10">Transcriptional regulatory protein SrrA</fullName>
    </submittedName>
</protein>
<dbReference type="SUPFAM" id="SSF52172">
    <property type="entry name" value="CheY-like"/>
    <property type="match status" value="1"/>
</dbReference>
<dbReference type="PANTHER" id="PTHR48111">
    <property type="entry name" value="REGULATOR OF RPOS"/>
    <property type="match status" value="1"/>
</dbReference>
<sequence>MQKVLLVDDEKRMLDLVALYLKPHHYLCTKALGPFEALRYLDKETYDLILLDVMMPEMDGWELCREIRKVSDVPIIMLTAREQQEDIIKGLKLGADDYVTKPFNEGELLARMEALLRRRAPKKSIEVKGLFWDEDRFELSYQNQSIKLTPKEFLMLGQLLKNPDKVFSRDQLIQLVWGFDSETEGRTIDSHVRNVREKIRQVGFPIDDHFLTVWGIGYKWVNETE</sequence>
<dbReference type="InterPro" id="IPR016032">
    <property type="entry name" value="Sig_transdc_resp-reg_C-effctor"/>
</dbReference>
<dbReference type="Proteomes" id="UP000043699">
    <property type="component" value="Unassembled WGS sequence"/>
</dbReference>
<evidence type="ECO:0000256" key="1">
    <source>
        <dbReference type="ARBA" id="ARBA00022553"/>
    </source>
</evidence>
<dbReference type="GO" id="GO:0005829">
    <property type="term" value="C:cytosol"/>
    <property type="evidence" value="ECO:0007669"/>
    <property type="project" value="TreeGrafter"/>
</dbReference>
<reference evidence="10 11" key="1">
    <citation type="submission" date="2014-09" db="EMBL/GenBank/DDBJ databases">
        <authorList>
            <person name="Urmite Genomes Urmite Genomes"/>
        </authorList>
    </citation>
    <scope>NUCLEOTIDE SEQUENCE [LARGE SCALE GENOMIC DNA]</scope>
    <source>
        <strain evidence="10 11">ES2</strain>
    </source>
</reference>
<dbReference type="SMART" id="SM00448">
    <property type="entry name" value="REC"/>
    <property type="match status" value="1"/>
</dbReference>
<name>A0A098ELU2_9BACL</name>